<evidence type="ECO:0000256" key="2">
    <source>
        <dbReference type="ARBA" id="ARBA00022747"/>
    </source>
</evidence>
<feature type="domain" description="Type I restriction modification DNA specificity" evidence="4">
    <location>
        <begin position="8"/>
        <end position="187"/>
    </location>
</feature>
<proteinExistence type="inferred from homology"/>
<dbReference type="InterPro" id="IPR044946">
    <property type="entry name" value="Restrct_endonuc_typeI_TRD_sf"/>
</dbReference>
<dbReference type="Pfam" id="PF01420">
    <property type="entry name" value="Methylase_S"/>
    <property type="match status" value="1"/>
</dbReference>
<keyword evidence="2" id="KW-0680">Restriction system</keyword>
<dbReference type="GO" id="GO:0003677">
    <property type="term" value="F:DNA binding"/>
    <property type="evidence" value="ECO:0007669"/>
    <property type="project" value="UniProtKB-KW"/>
</dbReference>
<keyword evidence="3" id="KW-0238">DNA-binding</keyword>
<evidence type="ECO:0000256" key="1">
    <source>
        <dbReference type="ARBA" id="ARBA00010923"/>
    </source>
</evidence>
<dbReference type="Gene3D" id="3.90.220.20">
    <property type="entry name" value="DNA methylase specificity domains"/>
    <property type="match status" value="2"/>
</dbReference>
<organism evidence="5">
    <name type="scientific">Christensenella massiliensis</name>
    <dbReference type="NCBI Taxonomy" id="1805714"/>
    <lineage>
        <taxon>Bacteria</taxon>
        <taxon>Bacillati</taxon>
        <taxon>Bacillota</taxon>
        <taxon>Clostridia</taxon>
        <taxon>Christensenellales</taxon>
        <taxon>Christensenellaceae</taxon>
        <taxon>Christensenella</taxon>
    </lineage>
</organism>
<dbReference type="GO" id="GO:0009307">
    <property type="term" value="P:DNA restriction-modification system"/>
    <property type="evidence" value="ECO:0007669"/>
    <property type="project" value="UniProtKB-KW"/>
</dbReference>
<sequence length="402" mass="46282">MRFPGFDEPWKAIHLSDVGEASSGFGFPDAYQGEETSEIPFYKVSDMNLPKNIKVMQQANNYVSQSTVKKLRVRPFFEDAIVFAKVGAAISHERKRIALSPFLIDNNMMAFTPKQKEDLEFIYHLFQKIKLSKYSQVGALPSYNASDILDIRTFYPTSGNERKKIVTILSLVDNRIEKQSEIINNLKKYKRGVFEAIFSRKLRLVSKEEQRDWKIFKLSDFASRIIRKNNGTTDIPLTISAQYGLIDQRDFFSKVVASADMSGYYLLRKGEYAYNRSTSNDYPFGSIKRLELYDKGAVSTLYLCFSVNENVMVNDFVKWYFESSQWYRSINEICAEGARNHGLLNVPTDGFFNTTHILPTDTKEQTVIATFLSLIQEKLEISQKGLNKLTELRNGLMQQLFI</sequence>
<evidence type="ECO:0000313" key="5">
    <source>
        <dbReference type="EMBL" id="XCC63543.1"/>
    </source>
</evidence>
<dbReference type="PANTHER" id="PTHR30408:SF12">
    <property type="entry name" value="TYPE I RESTRICTION ENZYME MJAVIII SPECIFICITY SUBUNIT"/>
    <property type="match status" value="1"/>
</dbReference>
<name>A0AAU8ABC5_9FIRM</name>
<dbReference type="REBASE" id="840506">
    <property type="entry name" value="S2.CmaCA70ORF4760P"/>
</dbReference>
<keyword evidence="5" id="KW-0255">Endonuclease</keyword>
<keyword evidence="5" id="KW-0378">Hydrolase</keyword>
<dbReference type="InterPro" id="IPR052021">
    <property type="entry name" value="Type-I_RS_S_subunit"/>
</dbReference>
<dbReference type="GO" id="GO:0004519">
    <property type="term" value="F:endonuclease activity"/>
    <property type="evidence" value="ECO:0007669"/>
    <property type="project" value="UniProtKB-KW"/>
</dbReference>
<dbReference type="RefSeq" id="WP_353424058.1">
    <property type="nucleotide sequence ID" value="NZ_CP117826.1"/>
</dbReference>
<evidence type="ECO:0000259" key="4">
    <source>
        <dbReference type="Pfam" id="PF01420"/>
    </source>
</evidence>
<dbReference type="AlphaFoldDB" id="A0AAU8ABC5"/>
<dbReference type="Gene3D" id="1.10.287.1120">
    <property type="entry name" value="Bipartite methylase S protein"/>
    <property type="match status" value="1"/>
</dbReference>
<dbReference type="SUPFAM" id="SSF116734">
    <property type="entry name" value="DNA methylase specificity domain"/>
    <property type="match status" value="2"/>
</dbReference>
<keyword evidence="5" id="KW-0540">Nuclease</keyword>
<gene>
    <name evidence="5" type="ORF">PUP29_04750</name>
</gene>
<dbReference type="PANTHER" id="PTHR30408">
    <property type="entry name" value="TYPE-1 RESTRICTION ENZYME ECOKI SPECIFICITY PROTEIN"/>
    <property type="match status" value="1"/>
</dbReference>
<accession>A0AAU8ABC5</accession>
<reference evidence="5" key="1">
    <citation type="submission" date="2023-02" db="EMBL/GenBank/DDBJ databases">
        <title>Gut commensal Christensenella minuta modulates host metabolism via a new class of secondary bile acids.</title>
        <authorList>
            <person name="Liu C."/>
        </authorList>
    </citation>
    <scope>NUCLEOTIDE SEQUENCE</scope>
    <source>
        <strain evidence="5">CA70</strain>
    </source>
</reference>
<evidence type="ECO:0000256" key="3">
    <source>
        <dbReference type="ARBA" id="ARBA00023125"/>
    </source>
</evidence>
<comment type="similarity">
    <text evidence="1">Belongs to the type-I restriction system S methylase family.</text>
</comment>
<dbReference type="InterPro" id="IPR000055">
    <property type="entry name" value="Restrct_endonuc_typeI_TRD"/>
</dbReference>
<protein>
    <submittedName>
        <fullName evidence="5">Restriction endonuclease subunit S</fullName>
    </submittedName>
</protein>
<dbReference type="EMBL" id="CP117826">
    <property type="protein sequence ID" value="XCC63543.1"/>
    <property type="molecule type" value="Genomic_DNA"/>
</dbReference>